<keyword evidence="12" id="KW-0732">Signal</keyword>
<sequence length="711" mass="80603">MIIWIAALCFTIMMMLSISSVSRWPPPQQRTSGGGIASWLQAAKTHVRSLAALGEADDPQRAEQTSSNITKPPLYPSGFQLSNISNFTFVINNDVCGYEPVDIVMVVTSDTRRPSWRGEIRAALPSAVLAELRMRRVFLLAELAPPDNIDQMYDRRVAALQAENHEHEDLVVGSFRDAYRNLTYKHLMGLQWATAYCPQARYILKMDHDIVADVFQLARRLAALPAGVADSNTVIGAVFAGTAPIRETDNKWYVSKEEYPENSYPPYMSGWLYIITPDAASRLVAAGNKQPFFWVDDAFVTGVLRHREAPDIKMIDFEHLWKFREGNMFFRAGFRRVSNRCMIAWIVALCFTIIMMMSISSVSSWSHTRQRTNGSGIASWLQAVKTHVRSLAALGQASSSITKPPLYPPGFQLSNLNNFTFVINNDVCGNDPVDLVMVVTSDTRRPSWRAKTRAALPSSVLAEVRVRRVFLLAELAPPDNISQEYDQRVAALQAENHEYEDLVVGNFRDTYRNLTYKHLMGLHWATAYCPQARFIAKMDHDIVVDWYVSKEEYPEDSFPDYMSGWLYLITPDAAAKIVVAGNKQPFFWVDDAFVTGVLRHREGLDIKMIDYERLWMLTENDQRFSAFTMEMTCVYECAAEVQASVSHCNMMIGPVGDNSVLLRLFYQHTQYCHRHGCTLRSPQPHACAHHSWGSKRVNMPRDEEELGDVTS</sequence>
<evidence type="ECO:0000256" key="2">
    <source>
        <dbReference type="ARBA" id="ARBA00008661"/>
    </source>
</evidence>
<gene>
    <name evidence="13" type="primary">B3galt5_1</name>
    <name evidence="13" type="ORF">FJT64_021754</name>
</gene>
<evidence type="ECO:0000256" key="3">
    <source>
        <dbReference type="ARBA" id="ARBA00022676"/>
    </source>
</evidence>
<evidence type="ECO:0000256" key="12">
    <source>
        <dbReference type="SAM" id="SignalP"/>
    </source>
</evidence>
<feature type="signal peptide" evidence="12">
    <location>
        <begin position="1"/>
        <end position="23"/>
    </location>
</feature>
<keyword evidence="4 13" id="KW-0808">Transferase</keyword>
<accession>A0A6A4WWR6</accession>
<keyword evidence="10" id="KW-0325">Glycoprotein</keyword>
<evidence type="ECO:0000256" key="7">
    <source>
        <dbReference type="ARBA" id="ARBA00022989"/>
    </source>
</evidence>
<feature type="chain" id="PRO_5025539958" evidence="12">
    <location>
        <begin position="24"/>
        <end position="711"/>
    </location>
</feature>
<dbReference type="Proteomes" id="UP000440578">
    <property type="component" value="Unassembled WGS sequence"/>
</dbReference>
<reference evidence="13 14" key="1">
    <citation type="submission" date="2019-07" db="EMBL/GenBank/DDBJ databases">
        <title>Draft genome assembly of a fouling barnacle, Amphibalanus amphitrite (Darwin, 1854): The first reference genome for Thecostraca.</title>
        <authorList>
            <person name="Kim W."/>
        </authorList>
    </citation>
    <scope>NUCLEOTIDE SEQUENCE [LARGE SCALE GENOMIC DNA]</scope>
    <source>
        <strain evidence="13">SNU_AA5</strain>
        <tissue evidence="13">Soma without cirri and trophi</tissue>
    </source>
</reference>
<keyword evidence="14" id="KW-1185">Reference proteome</keyword>
<evidence type="ECO:0000313" key="13">
    <source>
        <dbReference type="EMBL" id="KAF0306858.1"/>
    </source>
</evidence>
<dbReference type="Pfam" id="PF01762">
    <property type="entry name" value="Galactosyl_T"/>
    <property type="match status" value="3"/>
</dbReference>
<evidence type="ECO:0000256" key="4">
    <source>
        <dbReference type="ARBA" id="ARBA00022679"/>
    </source>
</evidence>
<feature type="transmembrane region" description="Helical" evidence="11">
    <location>
        <begin position="342"/>
        <end position="362"/>
    </location>
</feature>
<evidence type="ECO:0000256" key="9">
    <source>
        <dbReference type="ARBA" id="ARBA00023136"/>
    </source>
</evidence>
<dbReference type="PANTHER" id="PTHR11214">
    <property type="entry name" value="BETA-1,3-N-ACETYLGLUCOSAMINYLTRANSFERASE"/>
    <property type="match status" value="1"/>
</dbReference>
<evidence type="ECO:0000313" key="14">
    <source>
        <dbReference type="Proteomes" id="UP000440578"/>
    </source>
</evidence>
<protein>
    <submittedName>
        <fullName evidence="13">Beta-1,3-galactosyltransferase 5</fullName>
    </submittedName>
</protein>
<dbReference type="GO" id="GO:0016758">
    <property type="term" value="F:hexosyltransferase activity"/>
    <property type="evidence" value="ECO:0007669"/>
    <property type="project" value="InterPro"/>
</dbReference>
<evidence type="ECO:0000256" key="11">
    <source>
        <dbReference type="SAM" id="Phobius"/>
    </source>
</evidence>
<dbReference type="FunFam" id="3.90.550.50:FF:000001">
    <property type="entry name" value="Hexosyltransferase"/>
    <property type="match status" value="1"/>
</dbReference>
<comment type="similarity">
    <text evidence="2">Belongs to the glycosyltransferase 31 family.</text>
</comment>
<dbReference type="InterPro" id="IPR002659">
    <property type="entry name" value="Glyco_trans_31"/>
</dbReference>
<dbReference type="Gene3D" id="3.90.550.50">
    <property type="match status" value="1"/>
</dbReference>
<evidence type="ECO:0000256" key="5">
    <source>
        <dbReference type="ARBA" id="ARBA00022692"/>
    </source>
</evidence>
<keyword evidence="9 11" id="KW-0472">Membrane</keyword>
<comment type="caution">
    <text evidence="13">The sequence shown here is derived from an EMBL/GenBank/DDBJ whole genome shotgun (WGS) entry which is preliminary data.</text>
</comment>
<evidence type="ECO:0000256" key="6">
    <source>
        <dbReference type="ARBA" id="ARBA00022968"/>
    </source>
</evidence>
<evidence type="ECO:0000256" key="8">
    <source>
        <dbReference type="ARBA" id="ARBA00023034"/>
    </source>
</evidence>
<evidence type="ECO:0000256" key="10">
    <source>
        <dbReference type="ARBA" id="ARBA00023180"/>
    </source>
</evidence>
<evidence type="ECO:0000256" key="1">
    <source>
        <dbReference type="ARBA" id="ARBA00004323"/>
    </source>
</evidence>
<dbReference type="AlphaFoldDB" id="A0A6A4WWR6"/>
<dbReference type="GO" id="GO:0000139">
    <property type="term" value="C:Golgi membrane"/>
    <property type="evidence" value="ECO:0007669"/>
    <property type="project" value="UniProtKB-SubCell"/>
</dbReference>
<keyword evidence="7 11" id="KW-1133">Transmembrane helix</keyword>
<keyword evidence="6" id="KW-0735">Signal-anchor</keyword>
<keyword evidence="8" id="KW-0333">Golgi apparatus</keyword>
<dbReference type="PANTHER" id="PTHR11214:SF235">
    <property type="entry name" value="HEXOSYLTRANSFERASE"/>
    <property type="match status" value="1"/>
</dbReference>
<dbReference type="OrthoDB" id="2139606at2759"/>
<name>A0A6A4WWR6_AMPAM</name>
<proteinExistence type="inferred from homology"/>
<keyword evidence="5 11" id="KW-0812">Transmembrane</keyword>
<comment type="subcellular location">
    <subcellularLocation>
        <location evidence="1">Golgi apparatus membrane</location>
        <topology evidence="1">Single-pass type II membrane protein</topology>
    </subcellularLocation>
</comment>
<dbReference type="EMBL" id="VIIS01000626">
    <property type="protein sequence ID" value="KAF0306858.1"/>
    <property type="molecule type" value="Genomic_DNA"/>
</dbReference>
<dbReference type="GO" id="GO:0006493">
    <property type="term" value="P:protein O-linked glycosylation"/>
    <property type="evidence" value="ECO:0007669"/>
    <property type="project" value="TreeGrafter"/>
</dbReference>
<organism evidence="13 14">
    <name type="scientific">Amphibalanus amphitrite</name>
    <name type="common">Striped barnacle</name>
    <name type="synonym">Balanus amphitrite</name>
    <dbReference type="NCBI Taxonomy" id="1232801"/>
    <lineage>
        <taxon>Eukaryota</taxon>
        <taxon>Metazoa</taxon>
        <taxon>Ecdysozoa</taxon>
        <taxon>Arthropoda</taxon>
        <taxon>Crustacea</taxon>
        <taxon>Multicrustacea</taxon>
        <taxon>Cirripedia</taxon>
        <taxon>Thoracica</taxon>
        <taxon>Thoracicalcarea</taxon>
        <taxon>Balanomorpha</taxon>
        <taxon>Balanoidea</taxon>
        <taxon>Balanidae</taxon>
        <taxon>Amphibalaninae</taxon>
        <taxon>Amphibalanus</taxon>
    </lineage>
</organism>
<keyword evidence="3 13" id="KW-0328">Glycosyltransferase</keyword>